<dbReference type="Proteomes" id="UP000000249">
    <property type="component" value="Chromosome 2"/>
</dbReference>
<proteinExistence type="predicted"/>
<reference evidence="1 2" key="1">
    <citation type="submission" date="2007-03" db="EMBL/GenBank/DDBJ databases">
        <authorList>
            <person name="Heidelberg J."/>
        </authorList>
    </citation>
    <scope>NUCLEOTIDE SEQUENCE [LARGE SCALE GENOMIC DNA]</scope>
    <source>
        <strain evidence="2">ATCC 39541 / Classical Ogawa 395 / O395</strain>
    </source>
</reference>
<accession>A0A0H3AEU0</accession>
<dbReference type="EMBL" id="CP000626">
    <property type="protein sequence ID" value="ABQ18888.1"/>
    <property type="molecule type" value="Genomic_DNA"/>
</dbReference>
<evidence type="ECO:0000313" key="2">
    <source>
        <dbReference type="Proteomes" id="UP000000249"/>
    </source>
</evidence>
<organism evidence="1 2">
    <name type="scientific">Vibrio cholerae serotype O1 (strain ATCC 39541 / Classical Ogawa 395 / O395)</name>
    <dbReference type="NCBI Taxonomy" id="345073"/>
    <lineage>
        <taxon>Bacteria</taxon>
        <taxon>Pseudomonadati</taxon>
        <taxon>Pseudomonadota</taxon>
        <taxon>Gammaproteobacteria</taxon>
        <taxon>Vibrionales</taxon>
        <taxon>Vibrionaceae</taxon>
        <taxon>Vibrio</taxon>
    </lineage>
</organism>
<dbReference type="AlphaFoldDB" id="A0A0H3AEU0"/>
<dbReference type="KEGG" id="vco:VC0395_0678"/>
<protein>
    <submittedName>
        <fullName evidence="1">Uncharacterized protein</fullName>
    </submittedName>
</protein>
<sequence length="38" mass="4429">MRLILTNKSPFKARANCTSEIMRYIMCAIHEDMMSNHA</sequence>
<evidence type="ECO:0000313" key="1">
    <source>
        <dbReference type="EMBL" id="ABQ18888.1"/>
    </source>
</evidence>
<gene>
    <name evidence="1" type="ordered locus">VC0395_0678</name>
</gene>
<name>A0A0H3AEU0_VIBC3</name>